<dbReference type="Proteomes" id="UP000772186">
    <property type="component" value="Unassembled WGS sequence"/>
</dbReference>
<feature type="binding site" evidence="5">
    <location>
        <begin position="11"/>
        <end position="12"/>
    </location>
    <ligand>
        <name>NAD(+)</name>
        <dbReference type="ChEBI" id="CHEBI:57540"/>
    </ligand>
</feature>
<evidence type="ECO:0000256" key="2">
    <source>
        <dbReference type="ARBA" id="ARBA00023002"/>
    </source>
</evidence>
<proteinExistence type="inferred from homology"/>
<dbReference type="CDD" id="cd05214">
    <property type="entry name" value="GAPDH_I_N"/>
    <property type="match status" value="1"/>
</dbReference>
<dbReference type="InterPro" id="IPR036291">
    <property type="entry name" value="NAD(P)-bd_dom_sf"/>
</dbReference>
<evidence type="ECO:0000256" key="3">
    <source>
        <dbReference type="PIRSR" id="PIRSR000149-1"/>
    </source>
</evidence>
<evidence type="ECO:0000256" key="1">
    <source>
        <dbReference type="ARBA" id="ARBA00007406"/>
    </source>
</evidence>
<dbReference type="GO" id="GO:0051287">
    <property type="term" value="F:NAD binding"/>
    <property type="evidence" value="ECO:0007669"/>
    <property type="project" value="InterPro"/>
</dbReference>
<feature type="binding site" evidence="5">
    <location>
        <position position="35"/>
    </location>
    <ligand>
        <name>NAD(+)</name>
        <dbReference type="ChEBI" id="CHEBI:57540"/>
    </ligand>
</feature>
<dbReference type="InterPro" id="IPR020831">
    <property type="entry name" value="GlycerAld/Erythrose_P_DH"/>
</dbReference>
<dbReference type="Gene3D" id="3.30.360.10">
    <property type="entry name" value="Dihydrodipicolinate Reductase, domain 2"/>
    <property type="match status" value="1"/>
</dbReference>
<dbReference type="CDD" id="cd18126">
    <property type="entry name" value="GAPDH_I_C"/>
    <property type="match status" value="1"/>
</dbReference>
<dbReference type="SMART" id="SM00846">
    <property type="entry name" value="Gp_dh_N"/>
    <property type="match status" value="1"/>
</dbReference>
<feature type="site" description="Activates thiol group during catalysis" evidence="6">
    <location>
        <position position="179"/>
    </location>
</feature>
<reference evidence="10 11" key="1">
    <citation type="submission" date="2021-09" db="EMBL/GenBank/DDBJ databases">
        <title>WGS of Mycoplasma sp. Zaradi2 strains.</title>
        <authorList>
            <person name="Spergser J."/>
        </authorList>
    </citation>
    <scope>NUCLEOTIDE SEQUENCE [LARGE SCALE GENOMIC DNA]</scope>
    <source>
        <strain evidence="10 11">1331</strain>
    </source>
</reference>
<dbReference type="GO" id="GO:0016620">
    <property type="term" value="F:oxidoreductase activity, acting on the aldehyde or oxo group of donors, NAD or NADP as acceptor"/>
    <property type="evidence" value="ECO:0007669"/>
    <property type="project" value="InterPro"/>
</dbReference>
<keyword evidence="5" id="KW-0520">NAD</keyword>
<evidence type="ECO:0000256" key="8">
    <source>
        <dbReference type="RuleBase" id="RU361160"/>
    </source>
</evidence>
<dbReference type="GO" id="GO:0050661">
    <property type="term" value="F:NADP binding"/>
    <property type="evidence" value="ECO:0007669"/>
    <property type="project" value="InterPro"/>
</dbReference>
<dbReference type="FunFam" id="3.40.50.720:FF:000001">
    <property type="entry name" value="Glyceraldehyde-3-phosphate dehydrogenase"/>
    <property type="match status" value="1"/>
</dbReference>
<dbReference type="InterPro" id="IPR020830">
    <property type="entry name" value="GlycerAld_3-P_DH_AS"/>
</dbReference>
<feature type="domain" description="Glyceraldehyde 3-phosphate dehydrogenase NAD(P) binding" evidence="9">
    <location>
        <begin position="2"/>
        <end position="152"/>
    </location>
</feature>
<evidence type="ECO:0000259" key="9">
    <source>
        <dbReference type="SMART" id="SM00846"/>
    </source>
</evidence>
<feature type="binding site" evidence="5">
    <location>
        <position position="316"/>
    </location>
    <ligand>
        <name>NAD(+)</name>
        <dbReference type="ChEBI" id="CHEBI:57540"/>
    </ligand>
</feature>
<evidence type="ECO:0000313" key="11">
    <source>
        <dbReference type="Proteomes" id="UP000772186"/>
    </source>
</evidence>
<keyword evidence="11" id="KW-1185">Reference proteome</keyword>
<comment type="similarity">
    <text evidence="1 7">Belongs to the glyceraldehyde-3-phosphate dehydrogenase family.</text>
</comment>
<protein>
    <recommendedName>
        <fullName evidence="8">Glyceraldehyde-3-phosphate dehydrogenase</fullName>
        <ecNumber evidence="8">1.2.1.-</ecNumber>
    </recommendedName>
</protein>
<evidence type="ECO:0000256" key="6">
    <source>
        <dbReference type="PIRSR" id="PIRSR000149-4"/>
    </source>
</evidence>
<dbReference type="InterPro" id="IPR020829">
    <property type="entry name" value="GlycerAld_3-P_DH_cat"/>
</dbReference>
<organism evidence="10 11">
    <name type="scientific">Mycoplasma tauri</name>
    <dbReference type="NCBI Taxonomy" id="547987"/>
    <lineage>
        <taxon>Bacteria</taxon>
        <taxon>Bacillati</taxon>
        <taxon>Mycoplasmatota</taxon>
        <taxon>Mollicutes</taxon>
        <taxon>Mycoplasmataceae</taxon>
        <taxon>Mycoplasma</taxon>
    </lineage>
</organism>
<dbReference type="Pfam" id="PF02800">
    <property type="entry name" value="Gp_dh_C"/>
    <property type="match status" value="1"/>
</dbReference>
<dbReference type="InterPro" id="IPR006424">
    <property type="entry name" value="Glyceraldehyde-3-P_DH_1"/>
</dbReference>
<evidence type="ECO:0000256" key="7">
    <source>
        <dbReference type="RuleBase" id="RU000397"/>
    </source>
</evidence>
<dbReference type="NCBIfam" id="TIGR01534">
    <property type="entry name" value="GAPDH-I"/>
    <property type="match status" value="1"/>
</dbReference>
<keyword evidence="5" id="KW-0547">Nucleotide-binding</keyword>
<dbReference type="EC" id="1.2.1.-" evidence="8"/>
<dbReference type="SUPFAM" id="SSF51735">
    <property type="entry name" value="NAD(P)-binding Rossmann-fold domains"/>
    <property type="match status" value="1"/>
</dbReference>
<feature type="binding site" evidence="4">
    <location>
        <position position="182"/>
    </location>
    <ligand>
        <name>D-glyceraldehyde 3-phosphate</name>
        <dbReference type="ChEBI" id="CHEBI:59776"/>
    </ligand>
</feature>
<dbReference type="Gene3D" id="3.40.50.720">
    <property type="entry name" value="NAD(P)-binding Rossmann-like Domain"/>
    <property type="match status" value="1"/>
</dbReference>
<dbReference type="PRINTS" id="PR00078">
    <property type="entry name" value="G3PDHDRGNASE"/>
</dbReference>
<dbReference type="Pfam" id="PF00044">
    <property type="entry name" value="Gp_dh_N"/>
    <property type="match status" value="1"/>
</dbReference>
<dbReference type="AlphaFoldDB" id="A0A953NCR9"/>
<feature type="binding site" evidence="4">
    <location>
        <begin position="212"/>
        <end position="213"/>
    </location>
    <ligand>
        <name>D-glyceraldehyde 3-phosphate</name>
        <dbReference type="ChEBI" id="CHEBI:59776"/>
    </ligand>
</feature>
<evidence type="ECO:0000313" key="10">
    <source>
        <dbReference type="EMBL" id="MBZ4195471.1"/>
    </source>
</evidence>
<dbReference type="FunFam" id="3.30.360.10:FF:000002">
    <property type="entry name" value="Glyceraldehyde-3-phosphate dehydrogenase"/>
    <property type="match status" value="1"/>
</dbReference>
<feature type="active site" description="Nucleophile" evidence="3">
    <location>
        <position position="152"/>
    </location>
</feature>
<dbReference type="GO" id="GO:0006006">
    <property type="term" value="P:glucose metabolic process"/>
    <property type="evidence" value="ECO:0007669"/>
    <property type="project" value="InterPro"/>
</dbReference>
<name>A0A953NCR9_9MOLU</name>
<feature type="binding site" evidence="4">
    <location>
        <position position="235"/>
    </location>
    <ligand>
        <name>D-glyceraldehyde 3-phosphate</name>
        <dbReference type="ChEBI" id="CHEBI:59776"/>
    </ligand>
</feature>
<dbReference type="PROSITE" id="PS00071">
    <property type="entry name" value="GAPDH"/>
    <property type="match status" value="1"/>
</dbReference>
<dbReference type="InterPro" id="IPR020828">
    <property type="entry name" value="GlycerAld_3-P_DH_NAD(P)-bd"/>
</dbReference>
<dbReference type="SUPFAM" id="SSF55347">
    <property type="entry name" value="Glyceraldehyde-3-phosphate dehydrogenase-like, C-terminal domain"/>
    <property type="match status" value="1"/>
</dbReference>
<evidence type="ECO:0000256" key="4">
    <source>
        <dbReference type="PIRSR" id="PIRSR000149-2"/>
    </source>
</evidence>
<dbReference type="EMBL" id="JAIQBY010000016">
    <property type="protein sequence ID" value="MBZ4195471.1"/>
    <property type="molecule type" value="Genomic_DNA"/>
</dbReference>
<accession>A0A953NCR9</accession>
<evidence type="ECO:0000256" key="5">
    <source>
        <dbReference type="PIRSR" id="PIRSR000149-3"/>
    </source>
</evidence>
<keyword evidence="2 8" id="KW-0560">Oxidoreductase</keyword>
<dbReference type="PANTHER" id="PTHR43148">
    <property type="entry name" value="GLYCERALDEHYDE-3-PHOSPHATE DEHYDROGENASE 2"/>
    <property type="match status" value="1"/>
</dbReference>
<feature type="binding site" evidence="5">
    <location>
        <position position="121"/>
    </location>
    <ligand>
        <name>NAD(+)</name>
        <dbReference type="ChEBI" id="CHEBI:57540"/>
    </ligand>
</feature>
<sequence>MKRVAINGFGRIGRLSLRYILETQNKDVEIVAVNDLTDPKMLAHLLKYDTAFGPLKADVSVKEDAIVVNGKEIKVFCEKDPAQLPWKELGIDIVLECTGFFVKKDLAHKHIEAGAKKVIISAPAGKDMKTIVFNVNHDTLDASDEIISAASCTTNCLAPVVKVLVDNFGLKNGFMTTVHSFTGDQMLQDGPHRKGNLRRARAASHNIVPASTGAAKAIGLVVPEADGILDGFALRVPTITGSFVDLSVQLEKDVTIEEINEAFRKSENETLKYETDEIVSSDVIGSHYGSIFDSTLTKVKKSNGEKMYKIFAWYDNEMSYTAQLIRTLTYFAKLQ</sequence>
<dbReference type="PIRSF" id="PIRSF000149">
    <property type="entry name" value="GAP_DH"/>
    <property type="match status" value="1"/>
</dbReference>
<gene>
    <name evidence="10" type="primary">gap</name>
    <name evidence="10" type="ORF">LAD73_01905</name>
</gene>
<comment type="caution">
    <text evidence="10">The sequence shown here is derived from an EMBL/GenBank/DDBJ whole genome shotgun (WGS) entry which is preliminary data.</text>
</comment>
<feature type="binding site" evidence="4">
    <location>
        <begin position="151"/>
        <end position="153"/>
    </location>
    <ligand>
        <name>D-glyceraldehyde 3-phosphate</name>
        <dbReference type="ChEBI" id="CHEBI:59776"/>
    </ligand>
</feature>